<evidence type="ECO:0000256" key="1">
    <source>
        <dbReference type="SAM" id="MobiDB-lite"/>
    </source>
</evidence>
<evidence type="ECO:0000313" key="3">
    <source>
        <dbReference type="Proteomes" id="UP000219338"/>
    </source>
</evidence>
<dbReference type="EMBL" id="FUEG01000001">
    <property type="protein sequence ID" value="SJK99021.1"/>
    <property type="molecule type" value="Genomic_DNA"/>
</dbReference>
<name>A0A284QRK1_ARMOS</name>
<dbReference type="Proteomes" id="UP000219338">
    <property type="component" value="Unassembled WGS sequence"/>
</dbReference>
<protein>
    <submittedName>
        <fullName evidence="2">Uncharacterized protein</fullName>
    </submittedName>
</protein>
<feature type="compositionally biased region" description="Gly residues" evidence="1">
    <location>
        <begin position="43"/>
        <end position="57"/>
    </location>
</feature>
<accession>A0A284QRK1</accession>
<dbReference type="OrthoDB" id="10454774at2759"/>
<dbReference type="AlphaFoldDB" id="A0A284QRK1"/>
<gene>
    <name evidence="2" type="ORF">ARMOST_02302</name>
</gene>
<organism evidence="2 3">
    <name type="scientific">Armillaria ostoyae</name>
    <name type="common">Armillaria root rot fungus</name>
    <dbReference type="NCBI Taxonomy" id="47428"/>
    <lineage>
        <taxon>Eukaryota</taxon>
        <taxon>Fungi</taxon>
        <taxon>Dikarya</taxon>
        <taxon>Basidiomycota</taxon>
        <taxon>Agaricomycotina</taxon>
        <taxon>Agaricomycetes</taxon>
        <taxon>Agaricomycetidae</taxon>
        <taxon>Agaricales</taxon>
        <taxon>Marasmiineae</taxon>
        <taxon>Physalacriaceae</taxon>
        <taxon>Armillaria</taxon>
    </lineage>
</organism>
<sequence length="57" mass="5565">MAGASGQAIVARARPSIVPISDLRVAISDVEAMTVSGMQPMGEEGGGHVVGSGGGGW</sequence>
<evidence type="ECO:0000313" key="2">
    <source>
        <dbReference type="EMBL" id="SJK99021.1"/>
    </source>
</evidence>
<keyword evidence="3" id="KW-1185">Reference proteome</keyword>
<dbReference type="OMA" id="GMQPMGE"/>
<feature type="region of interest" description="Disordered" evidence="1">
    <location>
        <begin position="37"/>
        <end position="57"/>
    </location>
</feature>
<proteinExistence type="predicted"/>
<reference evidence="3" key="1">
    <citation type="journal article" date="2017" name="Nat. Ecol. Evol.">
        <title>Genome expansion and lineage-specific genetic innovations in the forest pathogenic fungi Armillaria.</title>
        <authorList>
            <person name="Sipos G."/>
            <person name="Prasanna A.N."/>
            <person name="Walter M.C."/>
            <person name="O'Connor E."/>
            <person name="Balint B."/>
            <person name="Krizsan K."/>
            <person name="Kiss B."/>
            <person name="Hess J."/>
            <person name="Varga T."/>
            <person name="Slot J."/>
            <person name="Riley R."/>
            <person name="Boka B."/>
            <person name="Rigling D."/>
            <person name="Barry K."/>
            <person name="Lee J."/>
            <person name="Mihaltcheva S."/>
            <person name="LaButti K."/>
            <person name="Lipzen A."/>
            <person name="Waldron R."/>
            <person name="Moloney N.M."/>
            <person name="Sperisen C."/>
            <person name="Kredics L."/>
            <person name="Vagvoelgyi C."/>
            <person name="Patrignani A."/>
            <person name="Fitzpatrick D."/>
            <person name="Nagy I."/>
            <person name="Doyle S."/>
            <person name="Anderson J.B."/>
            <person name="Grigoriev I.V."/>
            <person name="Gueldener U."/>
            <person name="Muensterkoetter M."/>
            <person name="Nagy L.G."/>
        </authorList>
    </citation>
    <scope>NUCLEOTIDE SEQUENCE [LARGE SCALE GENOMIC DNA]</scope>
    <source>
        <strain evidence="3">C18/9</strain>
    </source>
</reference>